<dbReference type="GO" id="GO:0061025">
    <property type="term" value="P:membrane fusion"/>
    <property type="evidence" value="ECO:0007669"/>
    <property type="project" value="TreeGrafter"/>
</dbReference>
<keyword evidence="3" id="KW-0677">Repeat</keyword>
<dbReference type="AlphaFoldDB" id="A0A1I7XNX1"/>
<dbReference type="GO" id="GO:0016020">
    <property type="term" value="C:membrane"/>
    <property type="evidence" value="ECO:0007669"/>
    <property type="project" value="UniProtKB-SubCell"/>
</dbReference>
<evidence type="ECO:0000256" key="3">
    <source>
        <dbReference type="ARBA" id="ARBA00022737"/>
    </source>
</evidence>
<dbReference type="Pfam" id="PF00168">
    <property type="entry name" value="C2"/>
    <property type="match status" value="2"/>
</dbReference>
<name>A0A1I7XNX1_HETBA</name>
<evidence type="ECO:0000259" key="6">
    <source>
        <dbReference type="PROSITE" id="PS50004"/>
    </source>
</evidence>
<dbReference type="PANTHER" id="PTHR12546:SF33">
    <property type="entry name" value="SPERM VESICLE FUSION PROTEIN FER-1"/>
    <property type="match status" value="1"/>
</dbReference>
<feature type="domain" description="C2" evidence="6">
    <location>
        <begin position="144"/>
        <end position="272"/>
    </location>
</feature>
<dbReference type="PANTHER" id="PTHR12546">
    <property type="entry name" value="FER-1-LIKE"/>
    <property type="match status" value="1"/>
</dbReference>
<protein>
    <submittedName>
        <fullName evidence="8">C2 domain-containing protein</fullName>
    </submittedName>
</protein>
<evidence type="ECO:0000256" key="5">
    <source>
        <dbReference type="ARBA" id="ARBA00023136"/>
    </source>
</evidence>
<dbReference type="Gene3D" id="2.60.40.150">
    <property type="entry name" value="C2 domain"/>
    <property type="match status" value="2"/>
</dbReference>
<sequence>MSKWKFSKYTDFFGGIIDKKTMNNPGKDWQYEGKWKPDMHHNYGDKSGWIYAISDVFWGASGIYDKEQRAAHKFRRRCITRRRKAINYKNENFESYVESLGDAQWEYSTGWGKAYHYQQQNSDTLRRRRFVVEVEREKKLPKDRKHEMFFLPRLFEVHQVISTWQLRCYFLWAKNLLPIVKNSSRAFVRVIFLTKVKESLVVDNSQNPIWNETIIFDKMLIPGGKRQIALNPPTILLEVRGEKENASEVNLFFLFINQSNEYNLVQTYEFIDLGTLANTLFYLKGARPFGLVFLGRVESMPVVICTPNDSRAKPQWHTLKFKNENTRGALLACFELFYADDYNKDELPLVSLPKDLELSPPLVINLFDSRAFKRKPLVGVCHITSFNRYIRTPISTEKSEPDSDWSKYDKALEAEEIALKTWPSAPSLEREGMPHLDWWSKYYASLGEASKAPGFEEYSPTSCILLFSCSYLTFLLSRSGIEHLKIFDHELEEENNYNGFEDFLETFTFVRSTKLEYKSKHSNVKYSPSSVDDLDLVDLPAVEFFGPVQCLIRVYVIEARGLQAQSPSGICDPYLTVKCGKQKVTYLICYKIDYIYIYVYRKLF</sequence>
<keyword evidence="7" id="KW-1185">Reference proteome</keyword>
<dbReference type="InterPro" id="IPR000008">
    <property type="entry name" value="C2_dom"/>
</dbReference>
<dbReference type="SUPFAM" id="SSF49562">
    <property type="entry name" value="C2 domain (Calcium/lipid-binding domain, CaLB)"/>
    <property type="match status" value="2"/>
</dbReference>
<organism evidence="7 8">
    <name type="scientific">Heterorhabditis bacteriophora</name>
    <name type="common">Entomopathogenic nematode worm</name>
    <dbReference type="NCBI Taxonomy" id="37862"/>
    <lineage>
        <taxon>Eukaryota</taxon>
        <taxon>Metazoa</taxon>
        <taxon>Ecdysozoa</taxon>
        <taxon>Nematoda</taxon>
        <taxon>Chromadorea</taxon>
        <taxon>Rhabditida</taxon>
        <taxon>Rhabditina</taxon>
        <taxon>Rhabditomorpha</taxon>
        <taxon>Strongyloidea</taxon>
        <taxon>Heterorhabditidae</taxon>
        <taxon>Heterorhabditis</taxon>
    </lineage>
</organism>
<evidence type="ECO:0000313" key="8">
    <source>
        <dbReference type="WBParaSite" id="Hba_19436"/>
    </source>
</evidence>
<keyword evidence="5" id="KW-0472">Membrane</keyword>
<evidence type="ECO:0000256" key="4">
    <source>
        <dbReference type="ARBA" id="ARBA00022989"/>
    </source>
</evidence>
<keyword evidence="4" id="KW-1133">Transmembrane helix</keyword>
<evidence type="ECO:0000256" key="2">
    <source>
        <dbReference type="ARBA" id="ARBA00022692"/>
    </source>
</evidence>
<dbReference type="InterPro" id="IPR006614">
    <property type="entry name" value="Peroxin/Ferlin"/>
</dbReference>
<accession>A0A1I7XNX1</accession>
<comment type="subcellular location">
    <subcellularLocation>
        <location evidence="1">Membrane</location>
        <topology evidence="1">Single-pass membrane protein</topology>
    </subcellularLocation>
</comment>
<dbReference type="InterPro" id="IPR035892">
    <property type="entry name" value="C2_domain_sf"/>
</dbReference>
<dbReference type="GO" id="GO:0007009">
    <property type="term" value="P:plasma membrane organization"/>
    <property type="evidence" value="ECO:0007669"/>
    <property type="project" value="TreeGrafter"/>
</dbReference>
<dbReference type="WBParaSite" id="Hba_19436">
    <property type="protein sequence ID" value="Hba_19436"/>
    <property type="gene ID" value="Hba_19436"/>
</dbReference>
<proteinExistence type="predicted"/>
<dbReference type="SMART" id="SM00694">
    <property type="entry name" value="DysFC"/>
    <property type="match status" value="2"/>
</dbReference>
<dbReference type="PROSITE" id="PS50004">
    <property type="entry name" value="C2"/>
    <property type="match status" value="1"/>
</dbReference>
<evidence type="ECO:0000256" key="1">
    <source>
        <dbReference type="ARBA" id="ARBA00004167"/>
    </source>
</evidence>
<dbReference type="InterPro" id="IPR037721">
    <property type="entry name" value="Ferlin"/>
</dbReference>
<reference evidence="8" key="1">
    <citation type="submission" date="2016-11" db="UniProtKB">
        <authorList>
            <consortium name="WormBaseParasite"/>
        </authorList>
    </citation>
    <scope>IDENTIFICATION</scope>
</reference>
<evidence type="ECO:0000313" key="7">
    <source>
        <dbReference type="Proteomes" id="UP000095283"/>
    </source>
</evidence>
<keyword evidence="2" id="KW-0812">Transmembrane</keyword>
<dbReference type="Proteomes" id="UP000095283">
    <property type="component" value="Unplaced"/>
</dbReference>